<dbReference type="AlphaFoldDB" id="A0A645BIR9"/>
<reference evidence="1" key="1">
    <citation type="submission" date="2019-08" db="EMBL/GenBank/DDBJ databases">
        <authorList>
            <person name="Kucharzyk K."/>
            <person name="Murdoch R.W."/>
            <person name="Higgins S."/>
            <person name="Loffler F."/>
        </authorList>
    </citation>
    <scope>NUCLEOTIDE SEQUENCE</scope>
</reference>
<dbReference type="EMBL" id="VSSQ01019967">
    <property type="protein sequence ID" value="MPM64461.1"/>
    <property type="molecule type" value="Genomic_DNA"/>
</dbReference>
<protein>
    <submittedName>
        <fullName evidence="1">Uncharacterized protein</fullName>
    </submittedName>
</protein>
<sequence length="106" mass="11591">MALEAVEKIISAEKEAEKIRRLADVAAKARIAEAEKKAAEVFASVRATALSEAKNSSAKNVDQIAQRKKAAKENSLVKIKEIRNSSKKNFNVASDYIVKYVISKGN</sequence>
<gene>
    <name evidence="1" type="ORF">SDC9_111347</name>
</gene>
<comment type="caution">
    <text evidence="1">The sequence shown here is derived from an EMBL/GenBank/DDBJ whole genome shotgun (WGS) entry which is preliminary data.</text>
</comment>
<name>A0A645BIR9_9ZZZZ</name>
<accession>A0A645BIR9</accession>
<organism evidence="1">
    <name type="scientific">bioreactor metagenome</name>
    <dbReference type="NCBI Taxonomy" id="1076179"/>
    <lineage>
        <taxon>unclassified sequences</taxon>
        <taxon>metagenomes</taxon>
        <taxon>ecological metagenomes</taxon>
    </lineage>
</organism>
<proteinExistence type="predicted"/>
<dbReference type="Gene3D" id="1.20.5.2950">
    <property type="match status" value="1"/>
</dbReference>
<evidence type="ECO:0000313" key="1">
    <source>
        <dbReference type="EMBL" id="MPM64461.1"/>
    </source>
</evidence>